<evidence type="ECO:0000313" key="1">
    <source>
        <dbReference type="EMBL" id="MFC4109485.1"/>
    </source>
</evidence>
<dbReference type="EMBL" id="JBHSBN010000025">
    <property type="protein sequence ID" value="MFC4109485.1"/>
    <property type="molecule type" value="Genomic_DNA"/>
</dbReference>
<evidence type="ECO:0008006" key="3">
    <source>
        <dbReference type="Google" id="ProtNLM"/>
    </source>
</evidence>
<gene>
    <name evidence="1" type="ORF">ACFOX0_26580</name>
</gene>
<accession>A0ABV8KTK5</accession>
<keyword evidence="2" id="KW-1185">Reference proteome</keyword>
<dbReference type="Proteomes" id="UP001595868">
    <property type="component" value="Unassembled WGS sequence"/>
</dbReference>
<proteinExistence type="predicted"/>
<organism evidence="1 2">
    <name type="scientific">Micromonospora zhanjiangensis</name>
    <dbReference type="NCBI Taxonomy" id="1522057"/>
    <lineage>
        <taxon>Bacteria</taxon>
        <taxon>Bacillati</taxon>
        <taxon>Actinomycetota</taxon>
        <taxon>Actinomycetes</taxon>
        <taxon>Micromonosporales</taxon>
        <taxon>Micromonosporaceae</taxon>
        <taxon>Micromonospora</taxon>
    </lineage>
</organism>
<evidence type="ECO:0000313" key="2">
    <source>
        <dbReference type="Proteomes" id="UP001595868"/>
    </source>
</evidence>
<comment type="caution">
    <text evidence="1">The sequence shown here is derived from an EMBL/GenBank/DDBJ whole genome shotgun (WGS) entry which is preliminary data.</text>
</comment>
<protein>
    <recommendedName>
        <fullName evidence="3">DUF4439 domain-containing protein</fullName>
    </recommendedName>
</protein>
<name>A0ABV8KTK5_9ACTN</name>
<reference evidence="2" key="1">
    <citation type="journal article" date="2019" name="Int. J. Syst. Evol. Microbiol.">
        <title>The Global Catalogue of Microorganisms (GCM) 10K type strain sequencing project: providing services to taxonomists for standard genome sequencing and annotation.</title>
        <authorList>
            <consortium name="The Broad Institute Genomics Platform"/>
            <consortium name="The Broad Institute Genome Sequencing Center for Infectious Disease"/>
            <person name="Wu L."/>
            <person name="Ma J."/>
        </authorList>
    </citation>
    <scope>NUCLEOTIDE SEQUENCE [LARGE SCALE GENOMIC DNA]</scope>
    <source>
        <strain evidence="2">2902at01</strain>
    </source>
</reference>
<sequence length="286" mass="30217">MTGLSPTDLTDYADQQFAEAQQTIDAHTTSAYTGLCLACGRPGPCETLTAAREQARAYSRPGLPIQAAAPPPQAHAVTSAAGAMEDMRKAMLAAIASADRTTANLSGVPGLRRWVAPWEHAITAGWDALGHVHAGLGHARRLPDTPGGNVGELLAELRTARTDADRAAALAGAARLRLTVAEDQLRRTGMPAGLVAARRWAAAIRRLDLLAARLAVAARSLDRYADNLTGLPPKPPAALPIRRGGPVPDVTAAAKQAVHLVTAARHRTRPGLRATVRHYLRLENRT</sequence>
<dbReference type="RefSeq" id="WP_377550886.1">
    <property type="nucleotide sequence ID" value="NZ_JBHSBN010000025.1"/>
</dbReference>